<organism evidence="2 3">
    <name type="scientific">Dryococelus australis</name>
    <dbReference type="NCBI Taxonomy" id="614101"/>
    <lineage>
        <taxon>Eukaryota</taxon>
        <taxon>Metazoa</taxon>
        <taxon>Ecdysozoa</taxon>
        <taxon>Arthropoda</taxon>
        <taxon>Hexapoda</taxon>
        <taxon>Insecta</taxon>
        <taxon>Pterygota</taxon>
        <taxon>Neoptera</taxon>
        <taxon>Polyneoptera</taxon>
        <taxon>Phasmatodea</taxon>
        <taxon>Verophasmatodea</taxon>
        <taxon>Anareolatae</taxon>
        <taxon>Phasmatidae</taxon>
        <taxon>Eurycanthinae</taxon>
        <taxon>Dryococelus</taxon>
    </lineage>
</organism>
<feature type="transmembrane region" description="Helical" evidence="1">
    <location>
        <begin position="404"/>
        <end position="421"/>
    </location>
</feature>
<evidence type="ECO:0000313" key="2">
    <source>
        <dbReference type="EMBL" id="KAJ8872698.1"/>
    </source>
</evidence>
<keyword evidence="3" id="KW-1185">Reference proteome</keyword>
<sequence>MTRKNYCAQHFERSHYQHRQHGFIGGSRSVLKVWGYRFKIIQDIVRRLVNQNHPVPTTGKIYIRSHNSGGGGGLDYSPPTKANRARFPAGPLPDLSTSESCWTMPLVGRFSRGSPALCPLWNFGAASLPHRFALIGSSRPRCKRPPKTSRLCCITWASRRESHCKPSLENTYSPYALNLTTVSENDSHLHANAGKIICDGAPCPVAIRRPHLRIYHNHYRESLWHLPEVPVKEDFTPSFLSPRQPTPIFAQDKKKKNHQPRKVRFVVRRLRAIRSSNPMSSGGLQTELFLRVLLSDTFSRYTFQLSHFLWRFRHSRVYPLAGDRDKHIKSPIASTSKALNGRAVLPPITRLYETFNGDHTEHAVRRKKTSTSVQSLELSDDGVKAVHDKVSSFEMNLRKKATALHAYVLMGALTVISFLFSRKWESSRTVPLVGGFSRGSPVSPALSVRRRSIFTSITIIDFQDLGAFESVNSRYMSDFKQCHALFLTSLEQSVRNFTLFLHPSIVTGNMSLSPDGLQYDENAVQGGYTRKGEKLYRRDARVSSSPIVQPSSRVLQMTLAVADFPSLLVTPLAFLSL</sequence>
<keyword evidence="1" id="KW-0472">Membrane</keyword>
<gene>
    <name evidence="2" type="ORF">PR048_026311</name>
</gene>
<reference evidence="2 3" key="1">
    <citation type="submission" date="2023-02" db="EMBL/GenBank/DDBJ databases">
        <title>LHISI_Scaffold_Assembly.</title>
        <authorList>
            <person name="Stuart O.P."/>
            <person name="Cleave R."/>
            <person name="Magrath M.J.L."/>
            <person name="Mikheyev A.S."/>
        </authorList>
    </citation>
    <scope>NUCLEOTIDE SEQUENCE [LARGE SCALE GENOMIC DNA]</scope>
    <source>
        <strain evidence="2">Daus_M_001</strain>
        <tissue evidence="2">Leg muscle</tissue>
    </source>
</reference>
<dbReference type="EMBL" id="JARBHB010000011">
    <property type="protein sequence ID" value="KAJ8872698.1"/>
    <property type="molecule type" value="Genomic_DNA"/>
</dbReference>
<evidence type="ECO:0000256" key="1">
    <source>
        <dbReference type="SAM" id="Phobius"/>
    </source>
</evidence>
<accession>A0ABQ9GL00</accession>
<comment type="caution">
    <text evidence="2">The sequence shown here is derived from an EMBL/GenBank/DDBJ whole genome shotgun (WGS) entry which is preliminary data.</text>
</comment>
<keyword evidence="1" id="KW-0812">Transmembrane</keyword>
<proteinExistence type="predicted"/>
<keyword evidence="1" id="KW-1133">Transmembrane helix</keyword>
<protein>
    <submittedName>
        <fullName evidence="2">Uncharacterized protein</fullName>
    </submittedName>
</protein>
<dbReference type="Proteomes" id="UP001159363">
    <property type="component" value="Chromosome 10"/>
</dbReference>
<evidence type="ECO:0000313" key="3">
    <source>
        <dbReference type="Proteomes" id="UP001159363"/>
    </source>
</evidence>
<name>A0ABQ9GL00_9NEOP</name>